<feature type="domain" description="Nephrocystin 3-like N-terminal" evidence="4">
    <location>
        <begin position="182"/>
        <end position="310"/>
    </location>
</feature>
<evidence type="ECO:0000256" key="1">
    <source>
        <dbReference type="ARBA" id="ARBA00022737"/>
    </source>
</evidence>
<evidence type="ECO:0000259" key="4">
    <source>
        <dbReference type="Pfam" id="PF24883"/>
    </source>
</evidence>
<dbReference type="Gene3D" id="1.25.40.20">
    <property type="entry name" value="Ankyrin repeat-containing domain"/>
    <property type="match status" value="1"/>
</dbReference>
<dbReference type="PANTHER" id="PTHR10039">
    <property type="entry name" value="AMELOGENIN"/>
    <property type="match status" value="1"/>
</dbReference>
<dbReference type="Pfam" id="PF24809">
    <property type="entry name" value="DUF7708"/>
    <property type="match status" value="1"/>
</dbReference>
<reference evidence="5" key="1">
    <citation type="journal article" date="2020" name="Stud. Mycol.">
        <title>101 Dothideomycetes genomes: a test case for predicting lifestyles and emergence of pathogens.</title>
        <authorList>
            <person name="Haridas S."/>
            <person name="Albert R."/>
            <person name="Binder M."/>
            <person name="Bloem J."/>
            <person name="Labutti K."/>
            <person name="Salamov A."/>
            <person name="Andreopoulos B."/>
            <person name="Baker S."/>
            <person name="Barry K."/>
            <person name="Bills G."/>
            <person name="Bluhm B."/>
            <person name="Cannon C."/>
            <person name="Castanera R."/>
            <person name="Culley D."/>
            <person name="Daum C."/>
            <person name="Ezra D."/>
            <person name="Gonzalez J."/>
            <person name="Henrissat B."/>
            <person name="Kuo A."/>
            <person name="Liang C."/>
            <person name="Lipzen A."/>
            <person name="Lutzoni F."/>
            <person name="Magnuson J."/>
            <person name="Mondo S."/>
            <person name="Nolan M."/>
            <person name="Ohm R."/>
            <person name="Pangilinan J."/>
            <person name="Park H.-J."/>
            <person name="Ramirez L."/>
            <person name="Alfaro M."/>
            <person name="Sun H."/>
            <person name="Tritt A."/>
            <person name="Yoshinaga Y."/>
            <person name="Zwiers L.-H."/>
            <person name="Turgeon B."/>
            <person name="Goodwin S."/>
            <person name="Spatafora J."/>
            <person name="Crous P."/>
            <person name="Grigoriev I."/>
        </authorList>
    </citation>
    <scope>NUCLEOTIDE SEQUENCE</scope>
    <source>
        <strain evidence="5">CBS 207.26</strain>
    </source>
</reference>
<dbReference type="Pfam" id="PF12796">
    <property type="entry name" value="Ank_2"/>
    <property type="match status" value="1"/>
</dbReference>
<dbReference type="InterPro" id="IPR002110">
    <property type="entry name" value="Ankyrin_rpt"/>
</dbReference>
<protein>
    <submittedName>
        <fullName evidence="5">Uncharacterized protein</fullName>
    </submittedName>
</protein>
<organism evidence="5 6">
    <name type="scientific">Zopfia rhizophila CBS 207.26</name>
    <dbReference type="NCBI Taxonomy" id="1314779"/>
    <lineage>
        <taxon>Eukaryota</taxon>
        <taxon>Fungi</taxon>
        <taxon>Dikarya</taxon>
        <taxon>Ascomycota</taxon>
        <taxon>Pezizomycotina</taxon>
        <taxon>Dothideomycetes</taxon>
        <taxon>Dothideomycetes incertae sedis</taxon>
        <taxon>Zopfiaceae</taxon>
        <taxon>Zopfia</taxon>
    </lineage>
</organism>
<dbReference type="OrthoDB" id="7464126at2759"/>
<sequence length="814" mass="92733">MLPLGYSSLHFLVCQVSSNFAEYFDKLSKLVAQLSNYCPRFSKYKKLFPTSVRLQQALSNFYSIIVKFCSKALRVVQEKGAKRYSKSLWKSFKVEFKEIEESISETKDEVTEELQLASEQEAQGFRCLLTAEVEENRTLRITQVAEIQENRDFRSQQTLALHRSEAQQIQKILKDEEPSYRKTILLGYIIDHLRTTYSAKNETVVIYYFFDSSEKKSLKASTFLRYILHQTITLEALLPDSQRRLESLFEGQIDQSEPATGELKQLFLHFYGKFNRAFLLIDGLNEADEVEQRNIKSFLKEVQKMNGARILVITHAAIDMLKVFTRGSALHIQPEDLKDDIKAFVQSQIDKYSQEELSDYEPYMLDLIKQKLISDAEGMFLWADLQLKAILDVYEEHGSPNRIPDLLKALPQKITDLYSFLLERLAKDADDRAERKSWQSPSSRLDLSRLARLCGNLVNYNEANRTVSLAHHTVEPFLLGCSGRQEVASFAIEETKAEQYIADICLTYLSFTDFNDALTRTSDTKYLHAMDRPVGLLGNMTPSFIRPWVLSAAKGRQGRRADQPVDLVNVLRTELSSRQSKKMDPTFQILEYCKSYWYEHGRYIALQDTKRFATVENFVRGTHRPKEWMPWSSIKDKESLPFWNMFVWAVRNGHTVIFCVWQTIATVQESSYWECIWREEGMRLFASACASANLEQLEIILGAKRTNDHVVGPSESEISHELVRVSHIGHLAVVERLLQEKANVNAAAAGYDGRTALQAAAGGGHLAVVERLLQEKADVNAAAAAKGGRTALQAATGGGYKTVVECLREAGAIN</sequence>
<dbReference type="Proteomes" id="UP000800200">
    <property type="component" value="Unassembled WGS sequence"/>
</dbReference>
<keyword evidence="6" id="KW-1185">Reference proteome</keyword>
<name>A0A6A6E154_9PEZI</name>
<dbReference type="InterPro" id="IPR036770">
    <property type="entry name" value="Ankyrin_rpt-contain_sf"/>
</dbReference>
<accession>A0A6A6E154</accession>
<dbReference type="Pfam" id="PF24883">
    <property type="entry name" value="NPHP3_N"/>
    <property type="match status" value="1"/>
</dbReference>
<dbReference type="InterPro" id="IPR056125">
    <property type="entry name" value="DUF7708"/>
</dbReference>
<dbReference type="PROSITE" id="PS50088">
    <property type="entry name" value="ANK_REPEAT"/>
    <property type="match status" value="1"/>
</dbReference>
<feature type="repeat" description="ANK" evidence="2">
    <location>
        <begin position="752"/>
        <end position="784"/>
    </location>
</feature>
<proteinExistence type="predicted"/>
<evidence type="ECO:0000256" key="2">
    <source>
        <dbReference type="PROSITE-ProRule" id="PRU00023"/>
    </source>
</evidence>
<evidence type="ECO:0000313" key="5">
    <source>
        <dbReference type="EMBL" id="KAF2183636.1"/>
    </source>
</evidence>
<dbReference type="EMBL" id="ML994641">
    <property type="protein sequence ID" value="KAF2183636.1"/>
    <property type="molecule type" value="Genomic_DNA"/>
</dbReference>
<dbReference type="PROSITE" id="PS50297">
    <property type="entry name" value="ANK_REP_REGION"/>
    <property type="match status" value="1"/>
</dbReference>
<keyword evidence="1" id="KW-0677">Repeat</keyword>
<evidence type="ECO:0000259" key="3">
    <source>
        <dbReference type="Pfam" id="PF24809"/>
    </source>
</evidence>
<feature type="domain" description="DUF7708" evidence="3">
    <location>
        <begin position="6"/>
        <end position="121"/>
    </location>
</feature>
<gene>
    <name evidence="5" type="ORF">K469DRAFT_689781</name>
</gene>
<evidence type="ECO:0000313" key="6">
    <source>
        <dbReference type="Proteomes" id="UP000800200"/>
    </source>
</evidence>
<dbReference type="SMART" id="SM00248">
    <property type="entry name" value="ANK"/>
    <property type="match status" value="3"/>
</dbReference>
<dbReference type="AlphaFoldDB" id="A0A6A6E154"/>
<dbReference type="InterPro" id="IPR056884">
    <property type="entry name" value="NPHP3-like_N"/>
</dbReference>
<keyword evidence="2" id="KW-0040">ANK repeat</keyword>
<dbReference type="SUPFAM" id="SSF48403">
    <property type="entry name" value="Ankyrin repeat"/>
    <property type="match status" value="1"/>
</dbReference>